<evidence type="ECO:0000256" key="1">
    <source>
        <dbReference type="SAM" id="MobiDB-lite"/>
    </source>
</evidence>
<dbReference type="Proteomes" id="UP000222531">
    <property type="component" value="Unassembled WGS sequence"/>
</dbReference>
<proteinExistence type="predicted"/>
<evidence type="ECO:0000313" key="2">
    <source>
        <dbReference type="EMBL" id="PHQ51460.1"/>
    </source>
</evidence>
<feature type="region of interest" description="Disordered" evidence="1">
    <location>
        <begin position="19"/>
        <end position="64"/>
    </location>
</feature>
<sequence>MANGRLPLFGEAAVFAGRSSARAVEPPGPGAAPTSSPAASRAEAKVGADRAGRTSGRRDGGLAE</sequence>
<organism evidence="2 3">
    <name type="scientific">Streptomyces cinnamoneus</name>
    <name type="common">Streptoverticillium cinnamoneum</name>
    <dbReference type="NCBI Taxonomy" id="53446"/>
    <lineage>
        <taxon>Bacteria</taxon>
        <taxon>Bacillati</taxon>
        <taxon>Actinomycetota</taxon>
        <taxon>Actinomycetes</taxon>
        <taxon>Kitasatosporales</taxon>
        <taxon>Streptomycetaceae</taxon>
        <taxon>Streptomyces</taxon>
        <taxon>Streptomyces cinnamoneus group</taxon>
    </lineage>
</organism>
<feature type="compositionally biased region" description="Basic and acidic residues" evidence="1">
    <location>
        <begin position="42"/>
        <end position="64"/>
    </location>
</feature>
<reference evidence="2 3" key="1">
    <citation type="journal article" date="2017" name="Biochemistry">
        <title>Identification of the Biosynthetic Pathway for the Antibiotic Bicyclomycin.</title>
        <authorList>
            <person name="Patteson J."/>
            <person name="Cai W."/>
            <person name="Johnson R.A."/>
            <person name="Santa Maria K."/>
            <person name="Li B."/>
        </authorList>
    </citation>
    <scope>NUCLEOTIDE SEQUENCE [LARGE SCALE GENOMIC DNA]</scope>
    <source>
        <strain evidence="2 3">ATCC 21532</strain>
    </source>
</reference>
<protein>
    <submittedName>
        <fullName evidence="2">Uncharacterized protein</fullName>
    </submittedName>
</protein>
<keyword evidence="3" id="KW-1185">Reference proteome</keyword>
<dbReference type="EMBL" id="NHZO01000145">
    <property type="protein sequence ID" value="PHQ51460.1"/>
    <property type="molecule type" value="Genomic_DNA"/>
</dbReference>
<gene>
    <name evidence="2" type="ORF">BLA24_13155</name>
</gene>
<comment type="caution">
    <text evidence="2">The sequence shown here is derived from an EMBL/GenBank/DDBJ whole genome shotgun (WGS) entry which is preliminary data.</text>
</comment>
<evidence type="ECO:0000313" key="3">
    <source>
        <dbReference type="Proteomes" id="UP000222531"/>
    </source>
</evidence>
<dbReference type="RefSeq" id="WP_099199173.1">
    <property type="nucleotide sequence ID" value="NZ_NHZO01000145.1"/>
</dbReference>
<dbReference type="AlphaFoldDB" id="A0A2G1XJS8"/>
<feature type="compositionally biased region" description="Low complexity" evidence="1">
    <location>
        <begin position="31"/>
        <end position="41"/>
    </location>
</feature>
<accession>A0A2G1XJS8</accession>
<name>A0A2G1XJS8_STRCJ</name>